<dbReference type="Proteomes" id="UP000439983">
    <property type="component" value="Unassembled WGS sequence"/>
</dbReference>
<keyword evidence="2" id="KW-1185">Reference proteome</keyword>
<dbReference type="AlphaFoldDB" id="A0A6N7LK48"/>
<proteinExistence type="predicted"/>
<dbReference type="OrthoDB" id="9810895at2"/>
<protein>
    <submittedName>
        <fullName evidence="1">Uncharacterized protein</fullName>
    </submittedName>
</protein>
<organism evidence="1 2">
    <name type="scientific">Sinorhizobium terangae</name>
    <dbReference type="NCBI Taxonomy" id="110322"/>
    <lineage>
        <taxon>Bacteria</taxon>
        <taxon>Pseudomonadati</taxon>
        <taxon>Pseudomonadota</taxon>
        <taxon>Alphaproteobacteria</taxon>
        <taxon>Hyphomicrobiales</taxon>
        <taxon>Rhizobiaceae</taxon>
        <taxon>Sinorhizobium/Ensifer group</taxon>
        <taxon>Sinorhizobium</taxon>
    </lineage>
</organism>
<comment type="caution">
    <text evidence="1">The sequence shown here is derived from an EMBL/GenBank/DDBJ whole genome shotgun (WGS) entry which is preliminary data.</text>
</comment>
<reference evidence="1 2" key="1">
    <citation type="journal article" date="2013" name="Genome Biol.">
        <title>Comparative genomics of the core and accessory genomes of 48 Sinorhizobium strains comprising five genospecies.</title>
        <authorList>
            <person name="Sugawara M."/>
            <person name="Epstein B."/>
            <person name="Badgley B.D."/>
            <person name="Unno T."/>
            <person name="Xu L."/>
            <person name="Reese J."/>
            <person name="Gyaneshwar P."/>
            <person name="Denny R."/>
            <person name="Mudge J."/>
            <person name="Bharti A.K."/>
            <person name="Farmer A.D."/>
            <person name="May G.D."/>
            <person name="Woodward J.E."/>
            <person name="Medigue C."/>
            <person name="Vallenet D."/>
            <person name="Lajus A."/>
            <person name="Rouy Z."/>
            <person name="Martinez-Vaz B."/>
            <person name="Tiffin P."/>
            <person name="Young N.D."/>
            <person name="Sadowsky M.J."/>
        </authorList>
    </citation>
    <scope>NUCLEOTIDE SEQUENCE [LARGE SCALE GENOMIC DNA]</scope>
    <source>
        <strain evidence="1 2">USDA4894</strain>
    </source>
</reference>
<evidence type="ECO:0000313" key="1">
    <source>
        <dbReference type="EMBL" id="MQX17690.1"/>
    </source>
</evidence>
<dbReference type="RefSeq" id="WP_153441546.1">
    <property type="nucleotide sequence ID" value="NZ_CP121659.1"/>
</dbReference>
<gene>
    <name evidence="1" type="ORF">GHK62_23945</name>
</gene>
<name>A0A6N7LK48_SINTE</name>
<accession>A0A6N7LK48</accession>
<evidence type="ECO:0000313" key="2">
    <source>
        <dbReference type="Proteomes" id="UP000439983"/>
    </source>
</evidence>
<sequence>MAGNVIRGLTRAIILAVAVTAHPYPADSQAIANCAERSQVIEFLAQKYDEKPAAVGLINPQAVMEVFAADNGSWTLIVTDVSGRSCVILAGKSWDSMPQVGPKA</sequence>
<dbReference type="EMBL" id="WITC01000100">
    <property type="protein sequence ID" value="MQX17690.1"/>
    <property type="molecule type" value="Genomic_DNA"/>
</dbReference>